<dbReference type="PROSITE" id="PS50977">
    <property type="entry name" value="HTH_TETR_2"/>
    <property type="match status" value="1"/>
</dbReference>
<dbReference type="EMBL" id="CP012034">
    <property type="protein sequence ID" value="AKP66153.1"/>
    <property type="molecule type" value="Genomic_DNA"/>
</dbReference>
<evidence type="ECO:0000256" key="3">
    <source>
        <dbReference type="SAM" id="Phobius"/>
    </source>
</evidence>
<evidence type="ECO:0000256" key="2">
    <source>
        <dbReference type="PROSITE-ProRule" id="PRU00335"/>
    </source>
</evidence>
<dbReference type="Pfam" id="PF00440">
    <property type="entry name" value="TetR_N"/>
    <property type="match status" value="1"/>
</dbReference>
<name>A0A0H4QHM0_9LACO</name>
<evidence type="ECO:0000256" key="1">
    <source>
        <dbReference type="ARBA" id="ARBA00023125"/>
    </source>
</evidence>
<keyword evidence="3" id="KW-1133">Transmembrane helix</keyword>
<dbReference type="SUPFAM" id="SSF46689">
    <property type="entry name" value="Homeodomain-like"/>
    <property type="match status" value="1"/>
</dbReference>
<organism evidence="5 6">
    <name type="scientific">Companilactobacillus ginsenosidimutans</name>
    <dbReference type="NCBI Taxonomy" id="1007676"/>
    <lineage>
        <taxon>Bacteria</taxon>
        <taxon>Bacillati</taxon>
        <taxon>Bacillota</taxon>
        <taxon>Bacilli</taxon>
        <taxon>Lactobacillales</taxon>
        <taxon>Lactobacillaceae</taxon>
        <taxon>Companilactobacillus</taxon>
    </lineage>
</organism>
<sequence length="188" mass="21630">MDDKKDRIFDAAHVLFLERGFKDTSVADIAAIAGVAVGSFYLYFNTKEDIFVQIYNKENEDIKAQILAKIDLDEDPVKLIREIIEQIFKLSSNNRILQEWFSNPKLNSLIAKQNTNAVEDSLIYSTLMKLIDKWVDEDIVKPGMSKERIVSLFDALTILDFHQSEIQTDNYQQLLDDLIEGILKVVLK</sequence>
<dbReference type="AlphaFoldDB" id="A0A0H4QHM0"/>
<keyword evidence="3" id="KW-0472">Membrane</keyword>
<protein>
    <recommendedName>
        <fullName evidence="4">HTH tetR-type domain-containing protein</fullName>
    </recommendedName>
</protein>
<dbReference type="Gene3D" id="1.10.357.10">
    <property type="entry name" value="Tetracycline Repressor, domain 2"/>
    <property type="match status" value="1"/>
</dbReference>
<dbReference type="KEGG" id="lgn:ABM34_00380"/>
<evidence type="ECO:0000259" key="4">
    <source>
        <dbReference type="PROSITE" id="PS50977"/>
    </source>
</evidence>
<feature type="domain" description="HTH tetR-type" evidence="4">
    <location>
        <begin position="2"/>
        <end position="62"/>
    </location>
</feature>
<dbReference type="GO" id="GO:0003677">
    <property type="term" value="F:DNA binding"/>
    <property type="evidence" value="ECO:0007669"/>
    <property type="project" value="UniProtKB-UniRule"/>
</dbReference>
<proteinExistence type="predicted"/>
<dbReference type="PATRIC" id="fig|1007676.4.peg.83"/>
<evidence type="ECO:0000313" key="6">
    <source>
        <dbReference type="Proteomes" id="UP000036106"/>
    </source>
</evidence>
<evidence type="ECO:0000313" key="5">
    <source>
        <dbReference type="EMBL" id="AKP66153.1"/>
    </source>
</evidence>
<dbReference type="InterPro" id="IPR023772">
    <property type="entry name" value="DNA-bd_HTH_TetR-type_CS"/>
</dbReference>
<gene>
    <name evidence="5" type="ORF">ABM34_00380</name>
</gene>
<feature type="transmembrane region" description="Helical" evidence="3">
    <location>
        <begin position="25"/>
        <end position="44"/>
    </location>
</feature>
<reference evidence="6" key="1">
    <citation type="submission" date="2015-07" db="EMBL/GenBank/DDBJ databases">
        <title>Lactobacillus ginsenosidimutans/EMML 3141/ whole genome sequencing.</title>
        <authorList>
            <person name="Kim M.K."/>
            <person name="Im W.-T."/>
            <person name="Srinivasan S."/>
            <person name="Lee J.-J."/>
        </authorList>
    </citation>
    <scope>NUCLEOTIDE SEQUENCE [LARGE SCALE GENOMIC DNA]</scope>
    <source>
        <strain evidence="6">EMML 3041</strain>
    </source>
</reference>
<dbReference type="InterPro" id="IPR050624">
    <property type="entry name" value="HTH-type_Tx_Regulator"/>
</dbReference>
<dbReference type="PRINTS" id="PR00455">
    <property type="entry name" value="HTHTETR"/>
</dbReference>
<keyword evidence="3" id="KW-0812">Transmembrane</keyword>
<dbReference type="Proteomes" id="UP000036106">
    <property type="component" value="Chromosome"/>
</dbReference>
<dbReference type="PANTHER" id="PTHR43479">
    <property type="entry name" value="ACREF/ENVCD OPERON REPRESSOR-RELATED"/>
    <property type="match status" value="1"/>
</dbReference>
<feature type="DNA-binding region" description="H-T-H motif" evidence="2">
    <location>
        <begin position="25"/>
        <end position="44"/>
    </location>
</feature>
<dbReference type="RefSeq" id="WP_048702399.1">
    <property type="nucleotide sequence ID" value="NZ_CP012034.1"/>
</dbReference>
<keyword evidence="1 2" id="KW-0238">DNA-binding</keyword>
<dbReference type="PANTHER" id="PTHR43479:SF11">
    <property type="entry name" value="ACREF_ENVCD OPERON REPRESSOR-RELATED"/>
    <property type="match status" value="1"/>
</dbReference>
<dbReference type="InterPro" id="IPR009057">
    <property type="entry name" value="Homeodomain-like_sf"/>
</dbReference>
<dbReference type="PROSITE" id="PS01081">
    <property type="entry name" value="HTH_TETR_1"/>
    <property type="match status" value="1"/>
</dbReference>
<dbReference type="STRING" id="1007676.ABM34_00380"/>
<accession>A0A0H4QHM0</accession>
<dbReference type="OrthoDB" id="9812993at2"/>
<dbReference type="InterPro" id="IPR001647">
    <property type="entry name" value="HTH_TetR"/>
</dbReference>
<keyword evidence="6" id="KW-1185">Reference proteome</keyword>